<organism evidence="4 6">
    <name type="scientific">Trichinella zimbabwensis</name>
    <dbReference type="NCBI Taxonomy" id="268475"/>
    <lineage>
        <taxon>Eukaryota</taxon>
        <taxon>Metazoa</taxon>
        <taxon>Ecdysozoa</taxon>
        <taxon>Nematoda</taxon>
        <taxon>Enoplea</taxon>
        <taxon>Dorylaimia</taxon>
        <taxon>Trichinellida</taxon>
        <taxon>Trichinellidae</taxon>
        <taxon>Trichinella</taxon>
    </lineage>
</organism>
<dbReference type="EMBL" id="JYDP01000347">
    <property type="protein sequence ID" value="KRZ01038.1"/>
    <property type="molecule type" value="Genomic_DNA"/>
</dbReference>
<evidence type="ECO:0000313" key="5">
    <source>
        <dbReference type="EMBL" id="KRZ06136.1"/>
    </source>
</evidence>
<evidence type="ECO:0000313" key="4">
    <source>
        <dbReference type="EMBL" id="KRZ03675.1"/>
    </source>
</evidence>
<feature type="region of interest" description="Disordered" evidence="1">
    <location>
        <begin position="34"/>
        <end position="69"/>
    </location>
</feature>
<protein>
    <submittedName>
        <fullName evidence="4">Uncharacterized protein</fullName>
    </submittedName>
</protein>
<dbReference type="EMBL" id="JYDP01000125">
    <property type="protein sequence ID" value="KRZ06136.1"/>
    <property type="molecule type" value="Genomic_DNA"/>
</dbReference>
<name>A0A0V1GZF3_9BILA</name>
<keyword evidence="6" id="KW-1185">Reference proteome</keyword>
<gene>
    <name evidence="5" type="ORF">T11_11635</name>
    <name evidence="2" type="ORF">T11_13311</name>
    <name evidence="3" type="ORF">T11_15446</name>
    <name evidence="4" type="ORF">T11_16959</name>
</gene>
<comment type="caution">
    <text evidence="4">The sequence shown here is derived from an EMBL/GenBank/DDBJ whole genome shotgun (WGS) entry which is preliminary data.</text>
</comment>
<proteinExistence type="predicted"/>
<sequence>MKIISERIVDGPCSRLLIKTILTDCCLIVIMPTGKHETERKGNPPVSTGSSPFHDERANSVAEEVNEPA</sequence>
<accession>A0A0V1GZF3</accession>
<dbReference type="EMBL" id="JYDP01000309">
    <property type="protein sequence ID" value="KRZ01275.1"/>
    <property type="molecule type" value="Genomic_DNA"/>
</dbReference>
<evidence type="ECO:0000256" key="1">
    <source>
        <dbReference type="SAM" id="MobiDB-lite"/>
    </source>
</evidence>
<reference evidence="4 6" key="1">
    <citation type="submission" date="2015-01" db="EMBL/GenBank/DDBJ databases">
        <title>Evolution of Trichinella species and genotypes.</title>
        <authorList>
            <person name="Korhonen P.K."/>
            <person name="Edoardo P."/>
            <person name="Giuseppe L.R."/>
            <person name="Gasser R.B."/>
        </authorList>
    </citation>
    <scope>NUCLEOTIDE SEQUENCE [LARGE SCALE GENOMIC DNA]</scope>
    <source>
        <strain evidence="4">ISS1029</strain>
    </source>
</reference>
<dbReference type="AlphaFoldDB" id="A0A0V1GZF3"/>
<evidence type="ECO:0000313" key="2">
    <source>
        <dbReference type="EMBL" id="KRZ01038.1"/>
    </source>
</evidence>
<evidence type="ECO:0000313" key="3">
    <source>
        <dbReference type="EMBL" id="KRZ01275.1"/>
    </source>
</evidence>
<dbReference type="Proteomes" id="UP000055024">
    <property type="component" value="Unassembled WGS sequence"/>
</dbReference>
<dbReference type="OrthoDB" id="5931680at2759"/>
<dbReference type="EMBL" id="JYDP01000186">
    <property type="protein sequence ID" value="KRZ03675.1"/>
    <property type="molecule type" value="Genomic_DNA"/>
</dbReference>
<evidence type="ECO:0000313" key="6">
    <source>
        <dbReference type="Proteomes" id="UP000055024"/>
    </source>
</evidence>